<accession>A0A9Q1FRE9</accession>
<feature type="domain" description="Reverse transcriptase" evidence="2">
    <location>
        <begin position="1"/>
        <end position="132"/>
    </location>
</feature>
<evidence type="ECO:0000313" key="4">
    <source>
        <dbReference type="Proteomes" id="UP001152622"/>
    </source>
</evidence>
<evidence type="ECO:0000256" key="1">
    <source>
        <dbReference type="SAM" id="MobiDB-lite"/>
    </source>
</evidence>
<dbReference type="InterPro" id="IPR000477">
    <property type="entry name" value="RT_dom"/>
</dbReference>
<evidence type="ECO:0000313" key="3">
    <source>
        <dbReference type="EMBL" id="KAJ8364825.1"/>
    </source>
</evidence>
<gene>
    <name evidence="3" type="ORF">SKAU_G00136560</name>
</gene>
<organism evidence="3 4">
    <name type="scientific">Synaphobranchus kaupii</name>
    <name type="common">Kaup's arrowtooth eel</name>
    <dbReference type="NCBI Taxonomy" id="118154"/>
    <lineage>
        <taxon>Eukaryota</taxon>
        <taxon>Metazoa</taxon>
        <taxon>Chordata</taxon>
        <taxon>Craniata</taxon>
        <taxon>Vertebrata</taxon>
        <taxon>Euteleostomi</taxon>
        <taxon>Actinopterygii</taxon>
        <taxon>Neopterygii</taxon>
        <taxon>Teleostei</taxon>
        <taxon>Anguilliformes</taxon>
        <taxon>Synaphobranchidae</taxon>
        <taxon>Synaphobranchus</taxon>
    </lineage>
</organism>
<dbReference type="AlphaFoldDB" id="A0A9Q1FRE9"/>
<feature type="compositionally biased region" description="Basic and acidic residues" evidence="1">
    <location>
        <begin position="160"/>
        <end position="171"/>
    </location>
</feature>
<feature type="region of interest" description="Disordered" evidence="1">
    <location>
        <begin position="138"/>
        <end position="171"/>
    </location>
</feature>
<evidence type="ECO:0000259" key="2">
    <source>
        <dbReference type="PROSITE" id="PS50878"/>
    </source>
</evidence>
<dbReference type="OrthoDB" id="10037236at2759"/>
<dbReference type="Proteomes" id="UP001152622">
    <property type="component" value="Chromosome 4"/>
</dbReference>
<proteinExistence type="predicted"/>
<reference evidence="3" key="1">
    <citation type="journal article" date="2023" name="Science">
        <title>Genome structures resolve the early diversification of teleost fishes.</title>
        <authorList>
            <person name="Parey E."/>
            <person name="Louis A."/>
            <person name="Montfort J."/>
            <person name="Bouchez O."/>
            <person name="Roques C."/>
            <person name="Iampietro C."/>
            <person name="Lluch J."/>
            <person name="Castinel A."/>
            <person name="Donnadieu C."/>
            <person name="Desvignes T."/>
            <person name="Floi Bucao C."/>
            <person name="Jouanno E."/>
            <person name="Wen M."/>
            <person name="Mejri S."/>
            <person name="Dirks R."/>
            <person name="Jansen H."/>
            <person name="Henkel C."/>
            <person name="Chen W.J."/>
            <person name="Zahm M."/>
            <person name="Cabau C."/>
            <person name="Klopp C."/>
            <person name="Thompson A.W."/>
            <person name="Robinson-Rechavi M."/>
            <person name="Braasch I."/>
            <person name="Lecointre G."/>
            <person name="Bobe J."/>
            <person name="Postlethwait J.H."/>
            <person name="Berthelot C."/>
            <person name="Roest Crollius H."/>
            <person name="Guiguen Y."/>
        </authorList>
    </citation>
    <scope>NUCLEOTIDE SEQUENCE</scope>
    <source>
        <strain evidence="3">WJC10195</strain>
    </source>
</reference>
<protein>
    <recommendedName>
        <fullName evidence="2">Reverse transcriptase domain-containing protein</fullName>
    </recommendedName>
</protein>
<keyword evidence="4" id="KW-1185">Reference proteome</keyword>
<sequence length="171" mass="19276">MRVRIGPHTSTTLSLSTGSPQGCVLSPLLYSLYTHHFSAAHPSNSIIKFADDTTVVGCISRGDETAYRDEVEQLGLVPPVVQVWRSPGSCVEEDDILLRDQFLLRLDDGPVKRELQWQVQRQDRLTFRQVTMEARTLERELRGEGSASQTPAASLAMREPPVRPEFDLEQW</sequence>
<name>A0A9Q1FRE9_SYNKA</name>
<comment type="caution">
    <text evidence="3">The sequence shown here is derived from an EMBL/GenBank/DDBJ whole genome shotgun (WGS) entry which is preliminary data.</text>
</comment>
<dbReference type="EMBL" id="JAINUF010000004">
    <property type="protein sequence ID" value="KAJ8364825.1"/>
    <property type="molecule type" value="Genomic_DNA"/>
</dbReference>
<dbReference type="PROSITE" id="PS50878">
    <property type="entry name" value="RT_POL"/>
    <property type="match status" value="1"/>
</dbReference>